<keyword evidence="5" id="KW-0479">Metal-binding</keyword>
<dbReference type="eggNOG" id="COG0684">
    <property type="taxonomic scope" value="Bacteria"/>
</dbReference>
<evidence type="ECO:0000256" key="4">
    <source>
        <dbReference type="ARBA" id="ARBA00030169"/>
    </source>
</evidence>
<sequence length="213" mass="22616">MFEGRKFMIVDDVLVSEARKTSVSSVHEAAARKGALPHFLRPLDLSMQMCGRAFTVRCPSGDNLWIHHALAAASAGDVLVVDAGPSGADFGYWGEIMATAAVTAKLSGLVISGGVRDAVQLIEMGLPTFSAAVTMRGTIKQADGDGAIREPVRLGEVTVRQGDFVMGDADGVIVLPPDAAALAIPRAIERDQKETEILRRIRAGESTLDVYNL</sequence>
<evidence type="ECO:0000256" key="3">
    <source>
        <dbReference type="ARBA" id="ARBA00029596"/>
    </source>
</evidence>
<dbReference type="PATRIC" id="fig|1280954.3.peg.3504"/>
<protein>
    <recommendedName>
        <fullName evidence="2">Putative 4-hydroxy-4-methyl-2-oxoglutarate aldolase</fullName>
    </recommendedName>
    <alternativeName>
        <fullName evidence="3">Regulator of ribonuclease activity homolog</fullName>
    </alternativeName>
    <alternativeName>
        <fullName evidence="4">RraA-like protein</fullName>
    </alternativeName>
</protein>
<dbReference type="PANTHER" id="PTHR33254:SF4">
    <property type="entry name" value="4-HYDROXY-4-METHYL-2-OXOGLUTARATE ALDOLASE 3-RELATED"/>
    <property type="match status" value="1"/>
</dbReference>
<dbReference type="SUPFAM" id="SSF89562">
    <property type="entry name" value="RraA-like"/>
    <property type="match status" value="1"/>
</dbReference>
<dbReference type="Proteomes" id="UP000027100">
    <property type="component" value="Unassembled WGS sequence"/>
</dbReference>
<reference evidence="6 7" key="1">
    <citation type="journal article" date="2014" name="Antonie Van Leeuwenhoek">
        <title>Hyphomonas beringensis sp. nov. and Hyphomonas chukchiensis sp. nov., isolated from surface seawater of the Bering Sea and Chukchi Sea.</title>
        <authorList>
            <person name="Li C."/>
            <person name="Lai Q."/>
            <person name="Li G."/>
            <person name="Dong C."/>
            <person name="Wang J."/>
            <person name="Liao Y."/>
            <person name="Shao Z."/>
        </authorList>
    </citation>
    <scope>NUCLEOTIDE SEQUENCE [LARGE SCALE GENOMIC DNA]</scope>
    <source>
        <strain evidence="6 7">PS728</strain>
    </source>
</reference>
<name>A0A062VEM3_9PROT</name>
<comment type="cofactor">
    <cofactor evidence="5">
        <name>Mg(2+)</name>
        <dbReference type="ChEBI" id="CHEBI:18420"/>
    </cofactor>
</comment>
<dbReference type="EMBL" id="ARYM01000029">
    <property type="protein sequence ID" value="KCZ96939.1"/>
    <property type="molecule type" value="Genomic_DNA"/>
</dbReference>
<evidence type="ECO:0000256" key="2">
    <source>
        <dbReference type="ARBA" id="ARBA00016549"/>
    </source>
</evidence>
<feature type="binding site" evidence="5">
    <location>
        <position position="117"/>
    </location>
    <ligand>
        <name>Mg(2+)</name>
        <dbReference type="ChEBI" id="CHEBI:18420"/>
    </ligand>
</feature>
<dbReference type="CDD" id="cd16841">
    <property type="entry name" value="RraA_family"/>
    <property type="match status" value="1"/>
</dbReference>
<dbReference type="GO" id="GO:0046872">
    <property type="term" value="F:metal ion binding"/>
    <property type="evidence" value="ECO:0007669"/>
    <property type="project" value="UniProtKB-KW"/>
</dbReference>
<keyword evidence="5" id="KW-0460">Magnesium</keyword>
<dbReference type="InterPro" id="IPR005493">
    <property type="entry name" value="RraA/RraA-like"/>
</dbReference>
<organism evidence="6 7">
    <name type="scientific">Hyphomonas polymorpha PS728</name>
    <dbReference type="NCBI Taxonomy" id="1280954"/>
    <lineage>
        <taxon>Bacteria</taxon>
        <taxon>Pseudomonadati</taxon>
        <taxon>Pseudomonadota</taxon>
        <taxon>Alphaproteobacteria</taxon>
        <taxon>Hyphomonadales</taxon>
        <taxon>Hyphomonadaceae</taxon>
        <taxon>Hyphomonas</taxon>
    </lineage>
</organism>
<dbReference type="Pfam" id="PF03737">
    <property type="entry name" value="RraA-like"/>
    <property type="match status" value="1"/>
</dbReference>
<feature type="binding site" evidence="5">
    <location>
        <position position="116"/>
    </location>
    <ligand>
        <name>substrate</name>
    </ligand>
</feature>
<gene>
    <name evidence="6" type="ORF">HPO_17360</name>
</gene>
<proteinExistence type="predicted"/>
<dbReference type="InterPro" id="IPR036704">
    <property type="entry name" value="RraA/RraA-like_sf"/>
</dbReference>
<comment type="caution">
    <text evidence="6">The sequence shown here is derived from an EMBL/GenBank/DDBJ whole genome shotgun (WGS) entry which is preliminary data.</text>
</comment>
<dbReference type="Gene3D" id="3.50.30.40">
    <property type="entry name" value="Ribonuclease E inhibitor RraA/RraA-like"/>
    <property type="match status" value="1"/>
</dbReference>
<dbReference type="AlphaFoldDB" id="A0A062VEM3"/>
<accession>A0A062VEM3</accession>
<evidence type="ECO:0000256" key="5">
    <source>
        <dbReference type="PIRSR" id="PIRSR605493-1"/>
    </source>
</evidence>
<evidence type="ECO:0000313" key="7">
    <source>
        <dbReference type="Proteomes" id="UP000027100"/>
    </source>
</evidence>
<comment type="cofactor">
    <cofactor evidence="1">
        <name>a divalent metal cation</name>
        <dbReference type="ChEBI" id="CHEBI:60240"/>
    </cofactor>
</comment>
<feature type="binding site" evidence="5">
    <location>
        <begin position="94"/>
        <end position="97"/>
    </location>
    <ligand>
        <name>substrate</name>
    </ligand>
</feature>
<dbReference type="STRING" id="1280954.HPO_17360"/>
<evidence type="ECO:0000256" key="1">
    <source>
        <dbReference type="ARBA" id="ARBA00001968"/>
    </source>
</evidence>
<keyword evidence="7" id="KW-1185">Reference proteome</keyword>
<dbReference type="PANTHER" id="PTHR33254">
    <property type="entry name" value="4-HYDROXY-4-METHYL-2-OXOGLUTARATE ALDOLASE 3-RELATED"/>
    <property type="match status" value="1"/>
</dbReference>
<evidence type="ECO:0000313" key="6">
    <source>
        <dbReference type="EMBL" id="KCZ96939.1"/>
    </source>
</evidence>